<reference evidence="3 6" key="3">
    <citation type="submission" date="2013-11" db="EMBL/GenBank/DDBJ databases">
        <title>The Genome Sequence of Phytophthora parasitica CJ05E6.</title>
        <authorList>
            <consortium name="The Broad Institute Genomics Platform"/>
            <person name="Russ C."/>
            <person name="Tyler B."/>
            <person name="Panabieres F."/>
            <person name="Shan W."/>
            <person name="Tripathy S."/>
            <person name="Grunwald N."/>
            <person name="Machado M."/>
            <person name="Johnson C.S."/>
            <person name="Arredondo F."/>
            <person name="Hong C."/>
            <person name="Coffey M."/>
            <person name="Young S.K."/>
            <person name="Zeng Q."/>
            <person name="Gargeya S."/>
            <person name="Fitzgerald M."/>
            <person name="Abouelleil A."/>
            <person name="Alvarado L."/>
            <person name="Chapman S.B."/>
            <person name="Gainer-Dewar J."/>
            <person name="Goldberg J."/>
            <person name="Griggs A."/>
            <person name="Gujja S."/>
            <person name="Hansen M."/>
            <person name="Howarth C."/>
            <person name="Imamovic A."/>
            <person name="Ireland A."/>
            <person name="Larimer J."/>
            <person name="McCowan C."/>
            <person name="Murphy C."/>
            <person name="Pearson M."/>
            <person name="Poon T.W."/>
            <person name="Priest M."/>
            <person name="Roberts A."/>
            <person name="Saif S."/>
            <person name="Shea T."/>
            <person name="Sykes S."/>
            <person name="Wortman J."/>
            <person name="Nusbaum C."/>
            <person name="Birren B."/>
        </authorList>
    </citation>
    <scope>NUCLEOTIDE SEQUENCE [LARGE SCALE GENOMIC DNA]</scope>
    <source>
        <strain evidence="3 6">CJ05E6</strain>
    </source>
</reference>
<sequence>GSVRAPGNTKEQVTECTTVSPGSHWRLLSPDRVEFKGDMSKEEEEEDDGESDGTSADETLEVVDTDVGALDLGASAMMRAIRAWCEHWPLESVAGDVQRAPVCVVAEHVPGIVRDDDDFDYDGQPFFALSMRILTETVVFNVATG</sequence>
<proteinExistence type="predicted"/>
<evidence type="ECO:0000313" key="6">
    <source>
        <dbReference type="Proteomes" id="UP000053864"/>
    </source>
</evidence>
<dbReference type="Proteomes" id="UP000054532">
    <property type="component" value="Unassembled WGS sequence"/>
</dbReference>
<evidence type="ECO:0000313" key="2">
    <source>
        <dbReference type="EMBL" id="ETK86864.1"/>
    </source>
</evidence>
<reference evidence="4" key="1">
    <citation type="submission" date="2013-11" db="EMBL/GenBank/DDBJ databases">
        <title>The Genome Sequence of Phytophthora parasitica CHvinca01.</title>
        <authorList>
            <consortium name="The Broad Institute Genomics Platform"/>
            <person name="Russ C."/>
            <person name="Tyler B."/>
            <person name="Panabieres F."/>
            <person name="Shan W."/>
            <person name="Tripathy S."/>
            <person name="Grunwald N."/>
            <person name="Machado M."/>
            <person name="Johnson C.S."/>
            <person name="Arredondo F."/>
            <person name="Hong C."/>
            <person name="Coffey M."/>
            <person name="Young S.K."/>
            <person name="Zeng Q."/>
            <person name="Gargeya S."/>
            <person name="Fitzgerald M."/>
            <person name="Abouelleil A."/>
            <person name="Alvarado L."/>
            <person name="Chapman S.B."/>
            <person name="Gainer-Dewar J."/>
            <person name="Goldberg J."/>
            <person name="Griggs A."/>
            <person name="Gujja S."/>
            <person name="Hansen M."/>
            <person name="Howarth C."/>
            <person name="Imamovic A."/>
            <person name="Ireland A."/>
            <person name="Larimer J."/>
            <person name="McCowan C."/>
            <person name="Murphy C."/>
            <person name="Pearson M."/>
            <person name="Poon T.W."/>
            <person name="Priest M."/>
            <person name="Roberts A."/>
            <person name="Saif S."/>
            <person name="Shea T."/>
            <person name="Sykes S."/>
            <person name="Wortman J."/>
            <person name="Nusbaum C."/>
            <person name="Birren B."/>
        </authorList>
    </citation>
    <scope>NUCLEOTIDE SEQUENCE [LARGE SCALE GENOMIC DNA]</scope>
    <source>
        <strain evidence="4">CHvinca01</strain>
    </source>
</reference>
<feature type="compositionally biased region" description="Polar residues" evidence="1">
    <location>
        <begin position="9"/>
        <end position="21"/>
    </location>
</feature>
<feature type="compositionally biased region" description="Acidic residues" evidence="1">
    <location>
        <begin position="41"/>
        <end position="51"/>
    </location>
</feature>
<dbReference type="EMBL" id="KI679590">
    <property type="protein sequence ID" value="ETL93425.1"/>
    <property type="molecule type" value="Genomic_DNA"/>
</dbReference>
<evidence type="ECO:0000313" key="3">
    <source>
        <dbReference type="EMBL" id="ETL40277.1"/>
    </source>
</evidence>
<dbReference type="Proteomes" id="UP000054423">
    <property type="component" value="Unassembled WGS sequence"/>
</dbReference>
<feature type="non-terminal residue" evidence="2">
    <location>
        <position position="1"/>
    </location>
</feature>
<dbReference type="EMBL" id="KI672863">
    <property type="protein sequence ID" value="ETL40277.1"/>
    <property type="molecule type" value="Genomic_DNA"/>
</dbReference>
<protein>
    <submittedName>
        <fullName evidence="2">Uncharacterized protein</fullName>
    </submittedName>
</protein>
<reference evidence="2" key="2">
    <citation type="submission" date="2013-11" db="EMBL/GenBank/DDBJ databases">
        <title>The Genome Sequence of Phytophthora parasitica CJ02B3.</title>
        <authorList>
            <consortium name="The Broad Institute Genomics Platform"/>
            <person name="Russ C."/>
            <person name="Tyler B."/>
            <person name="Panabieres F."/>
            <person name="Shan W."/>
            <person name="Tripathy S."/>
            <person name="Grunwald N."/>
            <person name="Machado M."/>
            <person name="Johnson C.S."/>
            <person name="Arredondo F."/>
            <person name="Hong C."/>
            <person name="Coffey M."/>
            <person name="Young S.K."/>
            <person name="Zeng Q."/>
            <person name="Gargeya S."/>
            <person name="Fitzgerald M."/>
            <person name="Abouelleil A."/>
            <person name="Alvarado L."/>
            <person name="Chapman S.B."/>
            <person name="Gainer-Dewar J."/>
            <person name="Goldberg J."/>
            <person name="Griggs A."/>
            <person name="Gujja S."/>
            <person name="Hansen M."/>
            <person name="Howarth C."/>
            <person name="Imamovic A."/>
            <person name="Ireland A."/>
            <person name="Larimer J."/>
            <person name="McCowan C."/>
            <person name="Murphy C."/>
            <person name="Pearson M."/>
            <person name="Poon T.W."/>
            <person name="Priest M."/>
            <person name="Roberts A."/>
            <person name="Saif S."/>
            <person name="Shea T."/>
            <person name="Sykes S."/>
            <person name="Wortman J."/>
            <person name="Nusbaum C."/>
            <person name="Birren B."/>
        </authorList>
    </citation>
    <scope>NUCLEOTIDE SEQUENCE [LARGE SCALE GENOMIC DNA]</scope>
    <source>
        <strain evidence="2">CJ02B3</strain>
    </source>
</reference>
<name>W2GVG0_PHYNI</name>
<gene>
    <name evidence="5" type="ORF">L914_08461</name>
    <name evidence="2" type="ORF">L915_08574</name>
    <name evidence="3" type="ORF">L916_08504</name>
    <name evidence="4" type="ORF">L917_08403</name>
</gene>
<accession>W2GVG0</accession>
<feature type="compositionally biased region" description="Basic and acidic residues" evidence="1">
    <location>
        <begin position="29"/>
        <end position="40"/>
    </location>
</feature>
<dbReference type="OrthoDB" id="10604482at2759"/>
<evidence type="ECO:0000313" key="4">
    <source>
        <dbReference type="EMBL" id="ETL93425.1"/>
    </source>
</evidence>
<dbReference type="EMBL" id="KI686238">
    <property type="protein sequence ID" value="ETK86864.1"/>
    <property type="molecule type" value="Genomic_DNA"/>
</dbReference>
<dbReference type="AlphaFoldDB" id="W2GVG0"/>
<feature type="region of interest" description="Disordered" evidence="1">
    <location>
        <begin position="1"/>
        <end position="60"/>
    </location>
</feature>
<dbReference type="Proteomes" id="UP000053864">
    <property type="component" value="Unassembled WGS sequence"/>
</dbReference>
<evidence type="ECO:0000313" key="5">
    <source>
        <dbReference type="EMBL" id="ETM46683.1"/>
    </source>
</evidence>
<dbReference type="Proteomes" id="UP000053236">
    <property type="component" value="Unassembled WGS sequence"/>
</dbReference>
<dbReference type="EMBL" id="KI692810">
    <property type="protein sequence ID" value="ETM46683.1"/>
    <property type="molecule type" value="Genomic_DNA"/>
</dbReference>
<reference evidence="5" key="4">
    <citation type="submission" date="2013-11" db="EMBL/GenBank/DDBJ databases">
        <title>The Genome Sequence of Phytophthora parasitica IAC_01/95.</title>
        <authorList>
            <consortium name="The Broad Institute Genomics Platform"/>
            <person name="Russ C."/>
            <person name="Tyler B."/>
            <person name="Panabieres F."/>
            <person name="Shan W."/>
            <person name="Tripathy S."/>
            <person name="Grunwald N."/>
            <person name="Machado M."/>
            <person name="Johnson C.S."/>
            <person name="Arredondo F."/>
            <person name="Hong C."/>
            <person name="Coffey M."/>
            <person name="Young S.K."/>
            <person name="Zeng Q."/>
            <person name="Gargeya S."/>
            <person name="Fitzgerald M."/>
            <person name="Abouelleil A."/>
            <person name="Alvarado L."/>
            <person name="Chapman S.B."/>
            <person name="Gainer-Dewar J."/>
            <person name="Goldberg J."/>
            <person name="Griggs A."/>
            <person name="Gujja S."/>
            <person name="Hansen M."/>
            <person name="Howarth C."/>
            <person name="Imamovic A."/>
            <person name="Ireland A."/>
            <person name="Larimer J."/>
            <person name="McCowan C."/>
            <person name="Murphy C."/>
            <person name="Pearson M."/>
            <person name="Poon T.W."/>
            <person name="Priest M."/>
            <person name="Roberts A."/>
            <person name="Saif S."/>
            <person name="Shea T."/>
            <person name="Sykes S."/>
            <person name="Wortman J."/>
            <person name="Nusbaum C."/>
            <person name="Birren B."/>
        </authorList>
    </citation>
    <scope>NUCLEOTIDE SEQUENCE [LARGE SCALE GENOMIC DNA]</scope>
    <source>
        <strain evidence="5">IAC_01/95</strain>
    </source>
</reference>
<organism evidence="2">
    <name type="scientific">Phytophthora nicotianae</name>
    <name type="common">Potato buckeye rot agent</name>
    <name type="synonym">Phytophthora parasitica</name>
    <dbReference type="NCBI Taxonomy" id="4792"/>
    <lineage>
        <taxon>Eukaryota</taxon>
        <taxon>Sar</taxon>
        <taxon>Stramenopiles</taxon>
        <taxon>Oomycota</taxon>
        <taxon>Peronosporomycetes</taxon>
        <taxon>Peronosporales</taxon>
        <taxon>Peronosporaceae</taxon>
        <taxon>Phytophthora</taxon>
    </lineage>
</organism>
<evidence type="ECO:0000256" key="1">
    <source>
        <dbReference type="SAM" id="MobiDB-lite"/>
    </source>
</evidence>